<dbReference type="SMART" id="SM00065">
    <property type="entry name" value="GAF"/>
    <property type="match status" value="1"/>
</dbReference>
<dbReference type="InterPro" id="IPR012074">
    <property type="entry name" value="GAF_ANTAR"/>
</dbReference>
<dbReference type="EMBL" id="SOHM01000034">
    <property type="protein sequence ID" value="TFD85761.1"/>
    <property type="molecule type" value="Genomic_DNA"/>
</dbReference>
<dbReference type="Gene3D" id="1.10.10.10">
    <property type="entry name" value="Winged helix-like DNA-binding domain superfamily/Winged helix DNA-binding domain"/>
    <property type="match status" value="1"/>
</dbReference>
<dbReference type="InterPro" id="IPR011006">
    <property type="entry name" value="CheY-like_superfamily"/>
</dbReference>
<feature type="domain" description="ANTAR" evidence="5">
    <location>
        <begin position="186"/>
        <end position="247"/>
    </location>
</feature>
<keyword evidence="1" id="KW-0808">Transferase</keyword>
<keyword evidence="3" id="KW-0805">Transcription regulation</keyword>
<dbReference type="SUPFAM" id="SSF52172">
    <property type="entry name" value="CheY-like"/>
    <property type="match status" value="1"/>
</dbReference>
<evidence type="ECO:0000256" key="2">
    <source>
        <dbReference type="ARBA" id="ARBA00022777"/>
    </source>
</evidence>
<dbReference type="InterPro" id="IPR003018">
    <property type="entry name" value="GAF"/>
</dbReference>
<dbReference type="InterPro" id="IPR005561">
    <property type="entry name" value="ANTAR"/>
</dbReference>
<organism evidence="6 7">
    <name type="scientific">Cryobacterium lactosi</name>
    <dbReference type="NCBI Taxonomy" id="1259202"/>
    <lineage>
        <taxon>Bacteria</taxon>
        <taxon>Bacillati</taxon>
        <taxon>Actinomycetota</taxon>
        <taxon>Actinomycetes</taxon>
        <taxon>Micrococcales</taxon>
        <taxon>Microbacteriaceae</taxon>
        <taxon>Cryobacterium</taxon>
    </lineage>
</organism>
<dbReference type="OrthoDB" id="3683444at2"/>
<dbReference type="PROSITE" id="PS50921">
    <property type="entry name" value="ANTAR"/>
    <property type="match status" value="1"/>
</dbReference>
<sequence length="253" mass="27779">MRSPTQVRHPVNETTRLDETVRLERLFDAFATFADTLVAGYDVLDLLQTLVETCHELLDVDSAGILLSNAHGKLEVVASTSEANTLVEIMQLDADAGPCLECFRTRAVVSVPDIDVGSSRWADFSATARAQGIHSVYAIPLRLRETTIGTLNIMRNERGELNQRDIRAAQALADVATIGILQERTIRDASTLRDQLQEALSSRIIIEQAKGVVAETANVSIEAAFALIRAHARSHQISLSLVARQLVTRDLRL</sequence>
<accession>A0A4R9BJ23</accession>
<evidence type="ECO:0000259" key="5">
    <source>
        <dbReference type="PROSITE" id="PS50921"/>
    </source>
</evidence>
<dbReference type="Proteomes" id="UP000298468">
    <property type="component" value="Unassembled WGS sequence"/>
</dbReference>
<dbReference type="GO" id="GO:0003723">
    <property type="term" value="F:RNA binding"/>
    <property type="evidence" value="ECO:0007669"/>
    <property type="project" value="InterPro"/>
</dbReference>
<comment type="caution">
    <text evidence="6">The sequence shown here is derived from an EMBL/GenBank/DDBJ whole genome shotgun (WGS) entry which is preliminary data.</text>
</comment>
<keyword evidence="7" id="KW-1185">Reference proteome</keyword>
<evidence type="ECO:0000256" key="4">
    <source>
        <dbReference type="ARBA" id="ARBA00023163"/>
    </source>
</evidence>
<keyword evidence="2" id="KW-0418">Kinase</keyword>
<dbReference type="InterPro" id="IPR029016">
    <property type="entry name" value="GAF-like_dom_sf"/>
</dbReference>
<dbReference type="GO" id="GO:0016301">
    <property type="term" value="F:kinase activity"/>
    <property type="evidence" value="ECO:0007669"/>
    <property type="project" value="UniProtKB-KW"/>
</dbReference>
<proteinExistence type="predicted"/>
<evidence type="ECO:0000313" key="6">
    <source>
        <dbReference type="EMBL" id="TFD85761.1"/>
    </source>
</evidence>
<evidence type="ECO:0000256" key="1">
    <source>
        <dbReference type="ARBA" id="ARBA00022679"/>
    </source>
</evidence>
<keyword evidence="4" id="KW-0804">Transcription</keyword>
<dbReference type="SUPFAM" id="SSF55781">
    <property type="entry name" value="GAF domain-like"/>
    <property type="match status" value="1"/>
</dbReference>
<dbReference type="Gene3D" id="3.30.450.40">
    <property type="match status" value="1"/>
</dbReference>
<dbReference type="SMART" id="SM01012">
    <property type="entry name" value="ANTAR"/>
    <property type="match status" value="1"/>
</dbReference>
<protein>
    <submittedName>
        <fullName evidence="6">GAF domain-containing protein</fullName>
    </submittedName>
</protein>
<dbReference type="PIRSF" id="PIRSF036625">
    <property type="entry name" value="GAF_ANTAR"/>
    <property type="match status" value="1"/>
</dbReference>
<evidence type="ECO:0000313" key="7">
    <source>
        <dbReference type="Proteomes" id="UP000298468"/>
    </source>
</evidence>
<name>A0A4R9BJ23_9MICO</name>
<dbReference type="AlphaFoldDB" id="A0A4R9BJ23"/>
<dbReference type="Pfam" id="PF03861">
    <property type="entry name" value="ANTAR"/>
    <property type="match status" value="1"/>
</dbReference>
<gene>
    <name evidence="6" type="ORF">E3T61_16645</name>
</gene>
<dbReference type="InterPro" id="IPR036388">
    <property type="entry name" value="WH-like_DNA-bd_sf"/>
</dbReference>
<reference evidence="6 7" key="1">
    <citation type="submission" date="2019-03" db="EMBL/GenBank/DDBJ databases">
        <title>Genomics of glacier-inhabiting Cryobacterium strains.</title>
        <authorList>
            <person name="Liu Q."/>
            <person name="Xin Y.-H."/>
        </authorList>
    </citation>
    <scope>NUCLEOTIDE SEQUENCE [LARGE SCALE GENOMIC DNA]</scope>
    <source>
        <strain evidence="6 7">Sr59</strain>
    </source>
</reference>
<dbReference type="Pfam" id="PF01590">
    <property type="entry name" value="GAF"/>
    <property type="match status" value="1"/>
</dbReference>
<evidence type="ECO:0000256" key="3">
    <source>
        <dbReference type="ARBA" id="ARBA00023015"/>
    </source>
</evidence>